<dbReference type="RefSeq" id="WP_226392439.1">
    <property type="nucleotide sequence ID" value="NZ_JADCKB010000008.1"/>
</dbReference>
<proteinExistence type="predicted"/>
<evidence type="ECO:0000313" key="2">
    <source>
        <dbReference type="Proteomes" id="UP000806542"/>
    </source>
</evidence>
<accession>A0A9D5M3E8</accession>
<dbReference type="Proteomes" id="UP000806542">
    <property type="component" value="Unassembled WGS sequence"/>
</dbReference>
<comment type="caution">
    <text evidence="1">The sequence shown here is derived from an EMBL/GenBank/DDBJ whole genome shotgun (WGS) entry which is preliminary data.</text>
</comment>
<evidence type="ECO:0000313" key="1">
    <source>
        <dbReference type="EMBL" id="MBE5039890.1"/>
    </source>
</evidence>
<protein>
    <submittedName>
        <fullName evidence="1">Uncharacterized protein</fullName>
    </submittedName>
</protein>
<organism evidence="1 2">
    <name type="scientific">Ructibacterium gallinarum</name>
    <dbReference type="NCBI Taxonomy" id="2779355"/>
    <lineage>
        <taxon>Bacteria</taxon>
        <taxon>Bacillati</taxon>
        <taxon>Bacillota</taxon>
        <taxon>Clostridia</taxon>
        <taxon>Eubacteriales</taxon>
        <taxon>Oscillospiraceae</taxon>
        <taxon>Ructibacterium</taxon>
    </lineage>
</organism>
<gene>
    <name evidence="1" type="ORF">INF28_05355</name>
</gene>
<name>A0A9D5M3E8_9FIRM</name>
<dbReference type="EMBL" id="JADCKB010000008">
    <property type="protein sequence ID" value="MBE5039890.1"/>
    <property type="molecule type" value="Genomic_DNA"/>
</dbReference>
<keyword evidence="2" id="KW-1185">Reference proteome</keyword>
<dbReference type="AlphaFoldDB" id="A0A9D5M3E8"/>
<sequence>MGKRRNDGAQEFSAVFAETTTAKSIGARFLGAGLPQRSARASPLPNKFAEKTKFLLAAAGQSASSELYWRPVFGRRAPAKKRTRFTTAEQVCGKDKVSARRRRVDGKFYPWYAHALHHCRASLRKRQSFCPQPQGKAQAANFIGARFLGAGLPQRSARASPLPNKFAEKTKFLLAAAGLMENSILGMRTRFTTAEQVCSKDKVSARSRRAKHKQRTLLAPGFWAQGSRKSGAFVGKRRSKEADAVLSFFDKTELSKLYWRPVFGRKGLPKSDGRWPQFLGKRRNDGAQEISAVFAETTTAKSIGARFLGAGFPQKRSFCGKEEEQGSGRSFVVFRQNGVERTLLRRCGMLRQYVL</sequence>
<reference evidence="1" key="1">
    <citation type="submission" date="2020-10" db="EMBL/GenBank/DDBJ databases">
        <title>ChiBAC.</title>
        <authorList>
            <person name="Zenner C."/>
            <person name="Hitch T.C.A."/>
            <person name="Clavel T."/>
        </authorList>
    </citation>
    <scope>NUCLEOTIDE SEQUENCE</scope>
    <source>
        <strain evidence="1">DSM 107454</strain>
    </source>
</reference>